<evidence type="ECO:0000256" key="1">
    <source>
        <dbReference type="SAM" id="MobiDB-lite"/>
    </source>
</evidence>
<dbReference type="HOGENOM" id="CLU_018153_0_1_1"/>
<evidence type="ECO:0000313" key="3">
    <source>
        <dbReference type="Proteomes" id="UP000015441"/>
    </source>
</evidence>
<dbReference type="AlphaFoldDB" id="N1JB89"/>
<reference evidence="2 3" key="1">
    <citation type="journal article" date="2010" name="Science">
        <title>Genome expansion and gene loss in powdery mildew fungi reveal tradeoffs in extreme parasitism.</title>
        <authorList>
            <person name="Spanu P.D."/>
            <person name="Abbott J.C."/>
            <person name="Amselem J."/>
            <person name="Burgis T.A."/>
            <person name="Soanes D.M."/>
            <person name="Stueber K."/>
            <person name="Ver Loren van Themaat E."/>
            <person name="Brown J.K.M."/>
            <person name="Butcher S.A."/>
            <person name="Gurr S.J."/>
            <person name="Lebrun M.-H."/>
            <person name="Ridout C.J."/>
            <person name="Schulze-Lefert P."/>
            <person name="Talbot N.J."/>
            <person name="Ahmadinejad N."/>
            <person name="Ametz C."/>
            <person name="Barton G.R."/>
            <person name="Benjdia M."/>
            <person name="Bidzinski P."/>
            <person name="Bindschedler L.V."/>
            <person name="Both M."/>
            <person name="Brewer M.T."/>
            <person name="Cadle-Davidson L."/>
            <person name="Cadle-Davidson M.M."/>
            <person name="Collemare J."/>
            <person name="Cramer R."/>
            <person name="Frenkel O."/>
            <person name="Godfrey D."/>
            <person name="Harriman J."/>
            <person name="Hoede C."/>
            <person name="King B.C."/>
            <person name="Klages S."/>
            <person name="Kleemann J."/>
            <person name="Knoll D."/>
            <person name="Koti P.S."/>
            <person name="Kreplak J."/>
            <person name="Lopez-Ruiz F.J."/>
            <person name="Lu X."/>
            <person name="Maekawa T."/>
            <person name="Mahanil S."/>
            <person name="Micali C."/>
            <person name="Milgroom M.G."/>
            <person name="Montana G."/>
            <person name="Noir S."/>
            <person name="O'Connell R.J."/>
            <person name="Oberhaensli S."/>
            <person name="Parlange F."/>
            <person name="Pedersen C."/>
            <person name="Quesneville H."/>
            <person name="Reinhardt R."/>
            <person name="Rott M."/>
            <person name="Sacristan S."/>
            <person name="Schmidt S.M."/>
            <person name="Schoen M."/>
            <person name="Skamnioti P."/>
            <person name="Sommer H."/>
            <person name="Stephens A."/>
            <person name="Takahara H."/>
            <person name="Thordal-Christensen H."/>
            <person name="Vigouroux M."/>
            <person name="Wessling R."/>
            <person name="Wicker T."/>
            <person name="Panstruga R."/>
        </authorList>
    </citation>
    <scope>NUCLEOTIDE SEQUENCE [LARGE SCALE GENOMIC DNA]</scope>
    <source>
        <strain evidence="2">DH14</strain>
    </source>
</reference>
<sequence length="475" mass="52228">MVKIKARLQQRLDLRNLSIETIDQDKMESEMTERIRVFQEDSNSTNPDAEMGDAVIDQYIMEGLDKSRWNVAQKNDDVVPVTSVSTTTKKIAAPAVKKAAIPEMKKANQDTLAQIASNPSSVATEKHQTSCSGGRKQKISGCPSELQAMIDAEERRAAQAAKNIMICTAAINAVETVVSLYSEESSDPFINSMKLYLRVAVAQFMKSGPSAAPPILPQRPICQDTISFPTIRAKERTPMDNQKPQRQVTQAKTIWATVTRGSPKKSIAPVKAVRVVLNPAVQVKTQARPATAKPTDVRLFLRLEKEHAWRALSPAGVRDAVIKLVEFSSSNIEHVYRVPTGFAIKAKKEEARQLLLNAAESFSSVGAKLETASDLATLRIASVPVTIHTLGGRITVTEEMVADEIIRTTKAVSVRVRPHGQGRVGAPYQTWIAHFERASVPRPGFRLFDDSGIAVRYTPKQAISQCKRCLQLHGT</sequence>
<dbReference type="eggNOG" id="ENOG502TDBS">
    <property type="taxonomic scope" value="Eukaryota"/>
</dbReference>
<name>N1JB89_BLUG1</name>
<organism evidence="2 3">
    <name type="scientific">Blumeria graminis f. sp. hordei (strain DH14)</name>
    <name type="common">Barley powdery mildew</name>
    <name type="synonym">Oidium monilioides f. sp. hordei</name>
    <dbReference type="NCBI Taxonomy" id="546991"/>
    <lineage>
        <taxon>Eukaryota</taxon>
        <taxon>Fungi</taxon>
        <taxon>Dikarya</taxon>
        <taxon>Ascomycota</taxon>
        <taxon>Pezizomycotina</taxon>
        <taxon>Leotiomycetes</taxon>
        <taxon>Erysiphales</taxon>
        <taxon>Erysiphaceae</taxon>
        <taxon>Blumeria</taxon>
        <taxon>Blumeria hordei</taxon>
    </lineage>
</organism>
<feature type="region of interest" description="Disordered" evidence="1">
    <location>
        <begin position="118"/>
        <end position="138"/>
    </location>
</feature>
<keyword evidence="3" id="KW-1185">Reference proteome</keyword>
<protein>
    <submittedName>
        <fullName evidence="2">EKA-like protein</fullName>
    </submittedName>
</protein>
<dbReference type="OrthoDB" id="3611560at2759"/>
<gene>
    <name evidence="2" type="ORF">BGHDH14_bgh04104</name>
</gene>
<dbReference type="InParanoid" id="N1JB89"/>
<evidence type="ECO:0000313" key="2">
    <source>
        <dbReference type="EMBL" id="CCU75147.1"/>
    </source>
</evidence>
<accession>N1JB89</accession>
<proteinExistence type="predicted"/>
<dbReference type="EMBL" id="CAUH01001017">
    <property type="protein sequence ID" value="CCU75147.1"/>
    <property type="molecule type" value="Genomic_DNA"/>
</dbReference>
<comment type="caution">
    <text evidence="2">The sequence shown here is derived from an EMBL/GenBank/DDBJ whole genome shotgun (WGS) entry which is preliminary data.</text>
</comment>
<dbReference type="Proteomes" id="UP000015441">
    <property type="component" value="Unassembled WGS sequence"/>
</dbReference>